<evidence type="ECO:0000256" key="3">
    <source>
        <dbReference type="ARBA" id="ARBA00006958"/>
    </source>
</evidence>
<dbReference type="Proteomes" id="UP000620124">
    <property type="component" value="Unassembled WGS sequence"/>
</dbReference>
<dbReference type="InterPro" id="IPR027806">
    <property type="entry name" value="HARBI1_dom"/>
</dbReference>
<accession>A0A8H7DEN9</accession>
<proteinExistence type="inferred from homology"/>
<evidence type="ECO:0000256" key="4">
    <source>
        <dbReference type="ARBA" id="ARBA00022722"/>
    </source>
</evidence>
<evidence type="ECO:0000313" key="12">
    <source>
        <dbReference type="Proteomes" id="UP000620124"/>
    </source>
</evidence>
<organism evidence="10 12">
    <name type="scientific">Mycena venus</name>
    <dbReference type="NCBI Taxonomy" id="2733690"/>
    <lineage>
        <taxon>Eukaryota</taxon>
        <taxon>Fungi</taxon>
        <taxon>Dikarya</taxon>
        <taxon>Basidiomycota</taxon>
        <taxon>Agaricomycotina</taxon>
        <taxon>Agaricomycetes</taxon>
        <taxon>Agaricomycetidae</taxon>
        <taxon>Agaricales</taxon>
        <taxon>Marasmiineae</taxon>
        <taxon>Mycenaceae</taxon>
        <taxon>Mycena</taxon>
    </lineage>
</organism>
<feature type="compositionally biased region" description="Polar residues" evidence="8">
    <location>
        <begin position="1"/>
        <end position="11"/>
    </location>
</feature>
<dbReference type="Pfam" id="PF13359">
    <property type="entry name" value="DDE_Tnp_4"/>
    <property type="match status" value="1"/>
</dbReference>
<name>A0A8H7DEN9_9AGAR</name>
<dbReference type="GO" id="GO:0004518">
    <property type="term" value="F:nuclease activity"/>
    <property type="evidence" value="ECO:0007669"/>
    <property type="project" value="UniProtKB-KW"/>
</dbReference>
<keyword evidence="7" id="KW-0539">Nucleus</keyword>
<dbReference type="AlphaFoldDB" id="A0A8H7DEN9"/>
<keyword evidence="6" id="KW-0378">Hydrolase</keyword>
<evidence type="ECO:0000256" key="5">
    <source>
        <dbReference type="ARBA" id="ARBA00022723"/>
    </source>
</evidence>
<evidence type="ECO:0000256" key="2">
    <source>
        <dbReference type="ARBA" id="ARBA00004123"/>
    </source>
</evidence>
<reference evidence="10" key="1">
    <citation type="submission" date="2020-05" db="EMBL/GenBank/DDBJ databases">
        <title>Mycena genomes resolve the evolution of fungal bioluminescence.</title>
        <authorList>
            <person name="Tsai I.J."/>
        </authorList>
    </citation>
    <scope>NUCLEOTIDE SEQUENCE</scope>
    <source>
        <strain evidence="10">CCC161011</strain>
    </source>
</reference>
<keyword evidence="4" id="KW-0540">Nuclease</keyword>
<dbReference type="EMBL" id="JACAZI010000001">
    <property type="protein sequence ID" value="KAF7372653.1"/>
    <property type="molecule type" value="Genomic_DNA"/>
</dbReference>
<dbReference type="InterPro" id="IPR045249">
    <property type="entry name" value="HARBI1-like"/>
</dbReference>
<dbReference type="GO" id="GO:0005634">
    <property type="term" value="C:nucleus"/>
    <property type="evidence" value="ECO:0007669"/>
    <property type="project" value="UniProtKB-SubCell"/>
</dbReference>
<evidence type="ECO:0000256" key="6">
    <source>
        <dbReference type="ARBA" id="ARBA00022801"/>
    </source>
</evidence>
<dbReference type="EMBL" id="JACAZI010000001">
    <property type="protein sequence ID" value="KAF7371620.1"/>
    <property type="molecule type" value="Genomic_DNA"/>
</dbReference>
<dbReference type="GO" id="GO:0046872">
    <property type="term" value="F:metal ion binding"/>
    <property type="evidence" value="ECO:0007669"/>
    <property type="project" value="UniProtKB-KW"/>
</dbReference>
<evidence type="ECO:0000256" key="7">
    <source>
        <dbReference type="ARBA" id="ARBA00023242"/>
    </source>
</evidence>
<evidence type="ECO:0000256" key="1">
    <source>
        <dbReference type="ARBA" id="ARBA00001968"/>
    </source>
</evidence>
<dbReference type="PANTHER" id="PTHR22930">
    <property type="match status" value="1"/>
</dbReference>
<keyword evidence="5" id="KW-0479">Metal-binding</keyword>
<sequence length="239" mass="26915">MDGTHINSCPSAQDRHASRNRKGGVSMNCLACCSQDMLFQYILSGWEGSVADAALYLDARMNDLTVPAGKYYLADAGFGSCDATLVPYRGFRYHLAEQGRANVRPANREELFNLRHASARNVIERIFGVMKAKWDILTRAPEYDMDIQARIPPALAAIHNFILKHDDVEWDDILNMFSDDPNPGTRHDDLDANFGTLAAGPTDNTEKTRSEARRDAIAQAMWESYQEILRERGEEHAYE</sequence>
<comment type="subcellular location">
    <subcellularLocation>
        <location evidence="2">Nucleus</location>
    </subcellularLocation>
</comment>
<gene>
    <name evidence="10" type="ORF">MVEN_00017500</name>
    <name evidence="11" type="ORF">MVEN_00128400</name>
</gene>
<comment type="cofactor">
    <cofactor evidence="1">
        <name>a divalent metal cation</name>
        <dbReference type="ChEBI" id="CHEBI:60240"/>
    </cofactor>
</comment>
<dbReference type="OrthoDB" id="1681765at2759"/>
<evidence type="ECO:0000313" key="10">
    <source>
        <dbReference type="EMBL" id="KAF7371620.1"/>
    </source>
</evidence>
<feature type="region of interest" description="Disordered" evidence="8">
    <location>
        <begin position="1"/>
        <end position="22"/>
    </location>
</feature>
<evidence type="ECO:0000256" key="8">
    <source>
        <dbReference type="SAM" id="MobiDB-lite"/>
    </source>
</evidence>
<keyword evidence="12" id="KW-1185">Reference proteome</keyword>
<dbReference type="PANTHER" id="PTHR22930:SF251">
    <property type="entry name" value="DDE TNP4 DOMAIN-CONTAINING PROTEIN"/>
    <property type="match status" value="1"/>
</dbReference>
<feature type="compositionally biased region" description="Basic and acidic residues" evidence="8">
    <location>
        <begin position="204"/>
        <end position="213"/>
    </location>
</feature>
<feature type="region of interest" description="Disordered" evidence="8">
    <location>
        <begin position="184"/>
        <end position="213"/>
    </location>
</feature>
<dbReference type="GO" id="GO:0016787">
    <property type="term" value="F:hydrolase activity"/>
    <property type="evidence" value="ECO:0007669"/>
    <property type="project" value="UniProtKB-KW"/>
</dbReference>
<evidence type="ECO:0000259" key="9">
    <source>
        <dbReference type="Pfam" id="PF13359"/>
    </source>
</evidence>
<comment type="similarity">
    <text evidence="3">Belongs to the HARBI1 family.</text>
</comment>
<evidence type="ECO:0000313" key="11">
    <source>
        <dbReference type="EMBL" id="KAF7372653.1"/>
    </source>
</evidence>
<comment type="caution">
    <text evidence="10">The sequence shown here is derived from an EMBL/GenBank/DDBJ whole genome shotgun (WGS) entry which is preliminary data.</text>
</comment>
<feature type="domain" description="DDE Tnp4" evidence="9">
    <location>
        <begin position="1"/>
        <end position="160"/>
    </location>
</feature>
<protein>
    <submittedName>
        <fullName evidence="10">Putative nuclease HARBI1</fullName>
    </submittedName>
</protein>